<comment type="caution">
    <text evidence="2">The sequence shown here is derived from an EMBL/GenBank/DDBJ whole genome shotgun (WGS) entry which is preliminary data.</text>
</comment>
<proteinExistence type="predicted"/>
<keyword evidence="2" id="KW-0396">Initiation factor</keyword>
<keyword evidence="2" id="KW-0648">Protein biosynthesis</keyword>
<reference evidence="2 3" key="1">
    <citation type="submission" date="2019-03" db="EMBL/GenBank/DDBJ databases">
        <title>First draft genome of Liparis tanakae, snailfish: a comprehensive survey of snailfish specific genes.</title>
        <authorList>
            <person name="Kim W."/>
            <person name="Song I."/>
            <person name="Jeong J.-H."/>
            <person name="Kim D."/>
            <person name="Kim S."/>
            <person name="Ryu S."/>
            <person name="Song J.Y."/>
            <person name="Lee S.K."/>
        </authorList>
    </citation>
    <scope>NUCLEOTIDE SEQUENCE [LARGE SCALE GENOMIC DNA]</scope>
    <source>
        <tissue evidence="2">Muscle</tissue>
    </source>
</reference>
<feature type="region of interest" description="Disordered" evidence="1">
    <location>
        <begin position="1"/>
        <end position="100"/>
    </location>
</feature>
<name>A0A4Z2FAV3_9TELE</name>
<dbReference type="EMBL" id="SRLO01001411">
    <property type="protein sequence ID" value="TNN38065.1"/>
    <property type="molecule type" value="Genomic_DNA"/>
</dbReference>
<dbReference type="AlphaFoldDB" id="A0A4Z2FAV3"/>
<dbReference type="GO" id="GO:0003743">
    <property type="term" value="F:translation initiation factor activity"/>
    <property type="evidence" value="ECO:0007669"/>
    <property type="project" value="UniProtKB-KW"/>
</dbReference>
<evidence type="ECO:0000313" key="3">
    <source>
        <dbReference type="Proteomes" id="UP000314294"/>
    </source>
</evidence>
<accession>A0A4Z2FAV3</accession>
<dbReference type="Proteomes" id="UP000314294">
    <property type="component" value="Unassembled WGS sequence"/>
</dbReference>
<evidence type="ECO:0000313" key="2">
    <source>
        <dbReference type="EMBL" id="TNN38065.1"/>
    </source>
</evidence>
<protein>
    <submittedName>
        <fullName evidence="2">Eukaryotic translation initiation factor 4 gamma 1</fullName>
    </submittedName>
</protein>
<keyword evidence="3" id="KW-1185">Reference proteome</keyword>
<evidence type="ECO:0000256" key="1">
    <source>
        <dbReference type="SAM" id="MobiDB-lite"/>
    </source>
</evidence>
<feature type="compositionally biased region" description="Pro residues" evidence="1">
    <location>
        <begin position="1"/>
        <end position="20"/>
    </location>
</feature>
<dbReference type="OrthoDB" id="514777at2759"/>
<organism evidence="2 3">
    <name type="scientific">Liparis tanakae</name>
    <name type="common">Tanaka's snailfish</name>
    <dbReference type="NCBI Taxonomy" id="230148"/>
    <lineage>
        <taxon>Eukaryota</taxon>
        <taxon>Metazoa</taxon>
        <taxon>Chordata</taxon>
        <taxon>Craniata</taxon>
        <taxon>Vertebrata</taxon>
        <taxon>Euteleostomi</taxon>
        <taxon>Actinopterygii</taxon>
        <taxon>Neopterygii</taxon>
        <taxon>Teleostei</taxon>
        <taxon>Neoteleostei</taxon>
        <taxon>Acanthomorphata</taxon>
        <taxon>Eupercaria</taxon>
        <taxon>Perciformes</taxon>
        <taxon>Cottioidei</taxon>
        <taxon>Cottales</taxon>
        <taxon>Liparidae</taxon>
        <taxon>Liparis</taxon>
    </lineage>
</organism>
<sequence length="184" mass="19755">MNKPPQPITGPTSVPIPSPSPGLTQAAYGPGQPPSLVFATPPPQQMNSAPQPRQFAAGPRTLHQQSYYQNRPAMAASAPRLQTSSGPRPVGPTHVYPSSSPMMMISQQQLSFAGSPQGYFIPPGQYRTPYMPPTQQYPVTSGAAGFYPGTSPAEYPAYGKSFNRHQQQPSTTINMEEGVLNTRV</sequence>
<gene>
    <name evidence="2" type="primary">Eif4g1_1</name>
    <name evidence="2" type="ORF">EYF80_051780</name>
</gene>